<feature type="transmembrane region" description="Helical" evidence="1">
    <location>
        <begin position="64"/>
        <end position="81"/>
    </location>
</feature>
<feature type="transmembrane region" description="Helical" evidence="1">
    <location>
        <begin position="384"/>
        <end position="405"/>
    </location>
</feature>
<keyword evidence="2" id="KW-0614">Plasmid</keyword>
<feature type="transmembrane region" description="Helical" evidence="1">
    <location>
        <begin position="135"/>
        <end position="154"/>
    </location>
</feature>
<gene>
    <name evidence="2" type="ORF">FPZ52_12290</name>
</gene>
<accession>A0A5B8IWE7</accession>
<dbReference type="EMBL" id="CP042262">
    <property type="protein sequence ID" value="QDY70482.1"/>
    <property type="molecule type" value="Genomic_DNA"/>
</dbReference>
<reference evidence="2 3" key="1">
    <citation type="submission" date="2019-07" db="EMBL/GenBank/DDBJ databases">
        <title>Litoreibacter alkalisoli sp. nov., isolated from saline-alkaline soil.</title>
        <authorList>
            <person name="Wang S."/>
            <person name="Xu L."/>
            <person name="Xing Y.-T."/>
            <person name="Sun J.-Q."/>
        </authorList>
    </citation>
    <scope>NUCLEOTIDE SEQUENCE [LARGE SCALE GENOMIC DNA]</scope>
    <source>
        <strain evidence="2 3">LN3S51</strain>
        <plasmid evidence="2 3">unnamed1</plasmid>
    </source>
</reference>
<dbReference type="Proteomes" id="UP000318483">
    <property type="component" value="Plasmid unnamed1"/>
</dbReference>
<dbReference type="AlphaFoldDB" id="A0A5B8IWE7"/>
<feature type="transmembrane region" description="Helical" evidence="1">
    <location>
        <begin position="333"/>
        <end position="349"/>
    </location>
</feature>
<feature type="transmembrane region" description="Helical" evidence="1">
    <location>
        <begin position="361"/>
        <end position="378"/>
    </location>
</feature>
<evidence type="ECO:0000256" key="1">
    <source>
        <dbReference type="SAM" id="Phobius"/>
    </source>
</evidence>
<dbReference type="RefSeq" id="WP_146365900.1">
    <property type="nucleotide sequence ID" value="NZ_CP042262.1"/>
</dbReference>
<keyword evidence="1" id="KW-0472">Membrane</keyword>
<feature type="transmembrane region" description="Helical" evidence="1">
    <location>
        <begin position="30"/>
        <end position="52"/>
    </location>
</feature>
<dbReference type="KEGG" id="lit:FPZ52_12290"/>
<keyword evidence="1" id="KW-0812">Transmembrane</keyword>
<keyword evidence="3" id="KW-1185">Reference proteome</keyword>
<organism evidence="2 3">
    <name type="scientific">Qingshengfaniella alkalisoli</name>
    <dbReference type="NCBI Taxonomy" id="2599296"/>
    <lineage>
        <taxon>Bacteria</taxon>
        <taxon>Pseudomonadati</taxon>
        <taxon>Pseudomonadota</taxon>
        <taxon>Alphaproteobacteria</taxon>
        <taxon>Rhodobacterales</taxon>
        <taxon>Paracoccaceae</taxon>
        <taxon>Qingshengfaniella</taxon>
    </lineage>
</organism>
<evidence type="ECO:0000313" key="3">
    <source>
        <dbReference type="Proteomes" id="UP000318483"/>
    </source>
</evidence>
<evidence type="ECO:0000313" key="2">
    <source>
        <dbReference type="EMBL" id="QDY70482.1"/>
    </source>
</evidence>
<dbReference type="OrthoDB" id="9798095at2"/>
<sequence>MSNILLVALVALTLGCLFRGLVDTRRIFELPFLAGLIVASFVLPQAISLLYAPFLPVGAYDKTIFMTLLCFLFLLVGWQIARRPIDLLRADLSERRLMEVATVFSLIGAYFYYKLGQIPGEAIVGVQISGAPVKYLFFARLMTYGLTIACLCFARRPTKWMLAVIAIDTMFYLDRIVVTGKRAEAAELFMIFALAFWFQRGRKMSRMLLIGAVAVAVLGTASMSEYRNVTRANSGPEMSQIYKIDFVGNLTESFQDGGHELRYAMILIDHIDATSRFDYGSIHWNNLVWNYVPSRFVGADVKQELMVSTPGVPRDFQPATGSTMTGMSDAFQSFWYLGALKFFLLAYILRRIWNSAQRGDTLGQFVYILSVVPAMHAFSHQTDWVLSGWVHMLVFCTPVFAYALARPTTRHVQEA</sequence>
<proteinExistence type="predicted"/>
<geneLocation type="plasmid" evidence="2 3">
    <name>unnamed1</name>
</geneLocation>
<evidence type="ECO:0008006" key="4">
    <source>
        <dbReference type="Google" id="ProtNLM"/>
    </source>
</evidence>
<keyword evidence="1" id="KW-1133">Transmembrane helix</keyword>
<protein>
    <recommendedName>
        <fullName evidence="4">Oligosaccharide repeat unit polymerase</fullName>
    </recommendedName>
</protein>
<name>A0A5B8IWE7_9RHOB</name>
<feature type="transmembrane region" description="Helical" evidence="1">
    <location>
        <begin position="207"/>
        <end position="224"/>
    </location>
</feature>